<dbReference type="EnsemblPlants" id="Solyc12g070220.2.1">
    <property type="protein sequence ID" value="Solyc12g070220.2.1.1"/>
    <property type="gene ID" value="Solyc12g070220.2"/>
</dbReference>
<dbReference type="Gramene" id="Solyc12g070220.2.1">
    <property type="protein sequence ID" value="Solyc12g070220.2.1.1"/>
    <property type="gene ID" value="Solyc12g070220.2"/>
</dbReference>
<keyword evidence="5" id="KW-0547">Nucleotide-binding</keyword>
<accession>A0A3Q7JC17</accession>
<keyword evidence="8" id="KW-1185">Reference proteome</keyword>
<dbReference type="Proteomes" id="UP000004994">
    <property type="component" value="Chromosome 12"/>
</dbReference>
<sequence length="184" mass="20964">PNELGFPYWSRSFRGKRIIYDEEDELQENDSGFLQSGTMQYQTRDRSQGLFRISQFIWDPADPLFFLFKDQPPGSVFSHRELFADEEMSKGLLTSQTDPPTSLYKRGLSDPINYVSRSALARVLFLYERDSIQICHSLGEAFCSMNTPPLNDSLSSSRLPSVKTVVQRAIDLPIICTSVTCNMT</sequence>
<organism evidence="7">
    <name type="scientific">Solanum lycopersicum</name>
    <name type="common">Tomato</name>
    <name type="synonym">Lycopersicon esculentum</name>
    <dbReference type="NCBI Taxonomy" id="4081"/>
    <lineage>
        <taxon>Eukaryota</taxon>
        <taxon>Viridiplantae</taxon>
        <taxon>Streptophyta</taxon>
        <taxon>Embryophyta</taxon>
        <taxon>Tracheophyta</taxon>
        <taxon>Spermatophyta</taxon>
        <taxon>Magnoliopsida</taxon>
        <taxon>eudicotyledons</taxon>
        <taxon>Gunneridae</taxon>
        <taxon>Pentapetalae</taxon>
        <taxon>asterids</taxon>
        <taxon>lamiids</taxon>
        <taxon>Solanales</taxon>
        <taxon>Solanaceae</taxon>
        <taxon>Solanoideae</taxon>
        <taxon>Solaneae</taxon>
        <taxon>Solanum</taxon>
        <taxon>Solanum subgen. Lycopersicon</taxon>
    </lineage>
</organism>
<evidence type="ECO:0000256" key="3">
    <source>
        <dbReference type="ARBA" id="ARBA00009361"/>
    </source>
</evidence>
<comment type="subcellular location">
    <subcellularLocation>
        <location evidence="2">Plastid</location>
    </subcellularLocation>
</comment>
<evidence type="ECO:0000256" key="1">
    <source>
        <dbReference type="ARBA" id="ARBA00002329"/>
    </source>
</evidence>
<dbReference type="PaxDb" id="4081-Solyc12g070220.1.1"/>
<evidence type="ECO:0000313" key="8">
    <source>
        <dbReference type="Proteomes" id="UP000004994"/>
    </source>
</evidence>
<reference evidence="7" key="1">
    <citation type="journal article" date="2012" name="Nature">
        <title>The tomato genome sequence provides insights into fleshy fruit evolution.</title>
        <authorList>
            <consortium name="Tomato Genome Consortium"/>
        </authorList>
    </citation>
    <scope>NUCLEOTIDE SEQUENCE [LARGE SCALE GENOMIC DNA]</scope>
    <source>
        <strain evidence="7">cv. Heinz 1706</strain>
    </source>
</reference>
<protein>
    <submittedName>
        <fullName evidence="7">Uncharacterized protein</fullName>
    </submittedName>
</protein>
<evidence type="ECO:0000313" key="7">
    <source>
        <dbReference type="EnsemblPlants" id="Solyc12g070220.2.1.1"/>
    </source>
</evidence>
<reference evidence="7" key="2">
    <citation type="submission" date="2019-01" db="UniProtKB">
        <authorList>
            <consortium name="EnsemblPlants"/>
        </authorList>
    </citation>
    <scope>IDENTIFICATION</scope>
    <source>
        <strain evidence="7">cv. Heinz 1706</strain>
    </source>
</reference>
<keyword evidence="4" id="KW-0934">Plastid</keyword>
<dbReference type="PANTHER" id="PTHR33078">
    <property type="entry name" value="PROTEIN YCF2-RELATED"/>
    <property type="match status" value="1"/>
</dbReference>
<evidence type="ECO:0000256" key="4">
    <source>
        <dbReference type="ARBA" id="ARBA00022640"/>
    </source>
</evidence>
<dbReference type="GO" id="GO:0009536">
    <property type="term" value="C:plastid"/>
    <property type="evidence" value="ECO:0007669"/>
    <property type="project" value="UniProtKB-SubCell"/>
</dbReference>
<evidence type="ECO:0000256" key="6">
    <source>
        <dbReference type="ARBA" id="ARBA00022840"/>
    </source>
</evidence>
<evidence type="ECO:0000256" key="5">
    <source>
        <dbReference type="ARBA" id="ARBA00022741"/>
    </source>
</evidence>
<comment type="function">
    <text evidence="1">Probable ATPase of unknown function. Its presence in a non-photosynthetic plant (Epifagus virginiana) and experiments in tobacco indicate that it has an essential function which is probably not related to photosynthesis.</text>
</comment>
<dbReference type="GO" id="GO:0005524">
    <property type="term" value="F:ATP binding"/>
    <property type="evidence" value="ECO:0007669"/>
    <property type="project" value="UniProtKB-KW"/>
</dbReference>
<proteinExistence type="inferred from homology"/>
<keyword evidence="6" id="KW-0067">ATP-binding</keyword>
<evidence type="ECO:0000256" key="2">
    <source>
        <dbReference type="ARBA" id="ARBA00004474"/>
    </source>
</evidence>
<dbReference type="PANTHER" id="PTHR33078:SF100">
    <property type="entry name" value="PROTEIN YCF2"/>
    <property type="match status" value="1"/>
</dbReference>
<name>A0A3Q7JC17_SOLLC</name>
<dbReference type="InParanoid" id="A0A3Q7JC17"/>
<comment type="similarity">
    <text evidence="3">Belongs to the Ycf2 family.</text>
</comment>
<dbReference type="AlphaFoldDB" id="A0A3Q7JC17"/>